<dbReference type="PROSITE" id="PS51354">
    <property type="entry name" value="GLUTAREDOXIN_2"/>
    <property type="match status" value="1"/>
</dbReference>
<feature type="domain" description="Glutaredoxin" evidence="5">
    <location>
        <begin position="33"/>
        <end position="95"/>
    </location>
</feature>
<evidence type="ECO:0000256" key="4">
    <source>
        <dbReference type="ARBA" id="ARBA00023284"/>
    </source>
</evidence>
<dbReference type="PANTHER" id="PTHR45694:SF18">
    <property type="entry name" value="GLUTAREDOXIN-1-RELATED"/>
    <property type="match status" value="1"/>
</dbReference>
<keyword evidence="4" id="KW-0676">Redox-active center</keyword>
<dbReference type="PANTHER" id="PTHR45694">
    <property type="entry name" value="GLUTAREDOXIN 2"/>
    <property type="match status" value="1"/>
</dbReference>
<dbReference type="EMBL" id="JAPCWZ010000006">
    <property type="protein sequence ID" value="KAK8859891.1"/>
    <property type="molecule type" value="Genomic_DNA"/>
</dbReference>
<dbReference type="InterPro" id="IPR036249">
    <property type="entry name" value="Thioredoxin-like_sf"/>
</dbReference>
<comment type="caution">
    <text evidence="6">The sequence shown here is derived from an EMBL/GenBank/DDBJ whole genome shotgun (WGS) entry which is preliminary data.</text>
</comment>
<organism evidence="6 7">
    <name type="scientific">Apiospora arundinis</name>
    <dbReference type="NCBI Taxonomy" id="335852"/>
    <lineage>
        <taxon>Eukaryota</taxon>
        <taxon>Fungi</taxon>
        <taxon>Dikarya</taxon>
        <taxon>Ascomycota</taxon>
        <taxon>Pezizomycotina</taxon>
        <taxon>Sordariomycetes</taxon>
        <taxon>Xylariomycetidae</taxon>
        <taxon>Amphisphaeriales</taxon>
        <taxon>Apiosporaceae</taxon>
        <taxon>Apiospora</taxon>
    </lineage>
</organism>
<dbReference type="PRINTS" id="PR00160">
    <property type="entry name" value="GLUTAREDOXIN"/>
</dbReference>
<sequence>MSFLRRFFSSTVTAEAMSAATQKAQAIIDGNAVAVFSKSYCPYCTQTKKLLKDSNAEFYALELDNEEDGSAIQDALEKMTGQRTVPNVFIGQKHIGGNSDLQAKKKELKTLLSSVGALKA</sequence>
<dbReference type="InterPro" id="IPR011899">
    <property type="entry name" value="Glutaredoxin_euk/vir"/>
</dbReference>
<dbReference type="InterPro" id="IPR011767">
    <property type="entry name" value="GLR_AS"/>
</dbReference>
<proteinExistence type="predicted"/>
<evidence type="ECO:0000256" key="3">
    <source>
        <dbReference type="ARBA" id="ARBA00023157"/>
    </source>
</evidence>
<dbReference type="InterPro" id="IPR014025">
    <property type="entry name" value="Glutaredoxin_subgr"/>
</dbReference>
<evidence type="ECO:0000313" key="7">
    <source>
        <dbReference type="Proteomes" id="UP001390339"/>
    </source>
</evidence>
<dbReference type="PROSITE" id="PS00195">
    <property type="entry name" value="GLUTAREDOXIN_1"/>
    <property type="match status" value="1"/>
</dbReference>
<name>A0ABR2IAB5_9PEZI</name>
<protein>
    <submittedName>
        <fullName evidence="6">Thioredoxin-like protein</fullName>
    </submittedName>
</protein>
<evidence type="ECO:0000259" key="5">
    <source>
        <dbReference type="Pfam" id="PF00462"/>
    </source>
</evidence>
<dbReference type="NCBIfam" id="TIGR02180">
    <property type="entry name" value="GRX_euk"/>
    <property type="match status" value="1"/>
</dbReference>
<dbReference type="Proteomes" id="UP001390339">
    <property type="component" value="Unassembled WGS sequence"/>
</dbReference>
<keyword evidence="2" id="KW-0249">Electron transport</keyword>
<dbReference type="Pfam" id="PF00462">
    <property type="entry name" value="Glutaredoxin"/>
    <property type="match status" value="1"/>
</dbReference>
<evidence type="ECO:0000256" key="2">
    <source>
        <dbReference type="ARBA" id="ARBA00022982"/>
    </source>
</evidence>
<keyword evidence="1" id="KW-0813">Transport</keyword>
<gene>
    <name evidence="6" type="ORF">PGQ11_010625</name>
</gene>
<dbReference type="CDD" id="cd03419">
    <property type="entry name" value="GRX_GRXh_1_2_like"/>
    <property type="match status" value="1"/>
</dbReference>
<keyword evidence="3" id="KW-1015">Disulfide bond</keyword>
<evidence type="ECO:0000256" key="1">
    <source>
        <dbReference type="ARBA" id="ARBA00022448"/>
    </source>
</evidence>
<dbReference type="Gene3D" id="3.40.30.10">
    <property type="entry name" value="Glutaredoxin"/>
    <property type="match status" value="1"/>
</dbReference>
<reference evidence="6 7" key="1">
    <citation type="journal article" date="2024" name="IMA Fungus">
        <title>Apiospora arundinis, a panoply of carbohydrate-active enzymes and secondary metabolites.</title>
        <authorList>
            <person name="Sorensen T."/>
            <person name="Petersen C."/>
            <person name="Muurmann A.T."/>
            <person name="Christiansen J.V."/>
            <person name="Brundto M.L."/>
            <person name="Overgaard C.K."/>
            <person name="Boysen A.T."/>
            <person name="Wollenberg R.D."/>
            <person name="Larsen T.O."/>
            <person name="Sorensen J.L."/>
            <person name="Nielsen K.L."/>
            <person name="Sondergaard T.E."/>
        </authorList>
    </citation>
    <scope>NUCLEOTIDE SEQUENCE [LARGE SCALE GENOMIC DNA]</scope>
    <source>
        <strain evidence="6 7">AAU 773</strain>
    </source>
</reference>
<accession>A0ABR2IAB5</accession>
<evidence type="ECO:0000313" key="6">
    <source>
        <dbReference type="EMBL" id="KAK8859891.1"/>
    </source>
</evidence>
<keyword evidence="7" id="KW-1185">Reference proteome</keyword>
<dbReference type="InterPro" id="IPR002109">
    <property type="entry name" value="Glutaredoxin"/>
</dbReference>
<dbReference type="SUPFAM" id="SSF52833">
    <property type="entry name" value="Thioredoxin-like"/>
    <property type="match status" value="1"/>
</dbReference>